<dbReference type="Proteomes" id="UP000193778">
    <property type="component" value="Unassembled WGS sequence"/>
</dbReference>
<sequence>MSNLIFTNAHLIDPETGTDSIGWLQVSNGRIAARGDGDARAQGATIIDCGGKYLAPGIVDIGVKVCEPGERHKESYKSAGLAAAAGGVTTIVTRPDTSPATDTPESLEFVTRRAQADAPVNVVPMAALTKGREGREMTEIGFLQDAGAVAFTDCDHVIANTKVFSRALTYARSCGALVIAHPQDPGLSGGAAATSGKFAALRGLPAVSPMAERMGLDRDIALLEMTGAAYHADQVTTARALPALERAKANGLDITAGTSIHHLTLNELDVADYRTFFKVKPPLRSEDDRQAVIEAVRTGLIDTISSMHTPQDEESKRLPFEEAASGAVALETLLPAALRLYHAGQLDLPTLFCAMALNPAKRLGLDSGRLSVGAPADLVFFDPDVPFVLDRFSLKSKSQNTPFDGQRMQGKVTATYVAGQEVYRRP</sequence>
<feature type="domain" description="Amidohydrolase 3" evidence="3">
    <location>
        <begin position="345"/>
        <end position="423"/>
    </location>
</feature>
<dbReference type="InterPro" id="IPR013108">
    <property type="entry name" value="Amidohydro_3"/>
</dbReference>
<feature type="domain" description="Dihydroorotase catalytic" evidence="4">
    <location>
        <begin position="51"/>
        <end position="237"/>
    </location>
</feature>
<dbReference type="InterPro" id="IPR011059">
    <property type="entry name" value="Metal-dep_hydrolase_composite"/>
</dbReference>
<proteinExistence type="predicted"/>
<dbReference type="PANTHER" id="PTHR43668:SF2">
    <property type="entry name" value="ALLANTOINASE"/>
    <property type="match status" value="1"/>
</dbReference>
<dbReference type="GO" id="GO:0046872">
    <property type="term" value="F:metal ion binding"/>
    <property type="evidence" value="ECO:0007669"/>
    <property type="project" value="InterPro"/>
</dbReference>
<dbReference type="GO" id="GO:0005737">
    <property type="term" value="C:cytoplasm"/>
    <property type="evidence" value="ECO:0007669"/>
    <property type="project" value="TreeGrafter"/>
</dbReference>
<dbReference type="InterPro" id="IPR032466">
    <property type="entry name" value="Metal_Hydrolase"/>
</dbReference>
<dbReference type="Gene3D" id="3.20.20.140">
    <property type="entry name" value="Metal-dependent hydrolases"/>
    <property type="match status" value="1"/>
</dbReference>
<keyword evidence="5" id="KW-0378">Hydrolase</keyword>
<dbReference type="Pfam" id="PF07969">
    <property type="entry name" value="Amidohydro_3"/>
    <property type="match status" value="1"/>
</dbReference>
<keyword evidence="6" id="KW-1185">Reference proteome</keyword>
<dbReference type="NCBIfam" id="TIGR00857">
    <property type="entry name" value="pyrC_multi"/>
    <property type="match status" value="1"/>
</dbReference>
<evidence type="ECO:0000256" key="1">
    <source>
        <dbReference type="ARBA" id="ARBA00022833"/>
    </source>
</evidence>
<dbReference type="GO" id="GO:0006221">
    <property type="term" value="P:pyrimidine nucleotide biosynthetic process"/>
    <property type="evidence" value="ECO:0007669"/>
    <property type="project" value="UniProtKB-KW"/>
</dbReference>
<dbReference type="InterPro" id="IPR024403">
    <property type="entry name" value="DHOase_cat"/>
</dbReference>
<dbReference type="EMBL" id="FWFP01000006">
    <property type="protein sequence ID" value="SLN51441.1"/>
    <property type="molecule type" value="Genomic_DNA"/>
</dbReference>
<protein>
    <submittedName>
        <fullName evidence="5">Dihydroorotase</fullName>
        <ecNumber evidence="5">3.5.2.3</ecNumber>
    </submittedName>
</protein>
<keyword evidence="1" id="KW-0862">Zinc</keyword>
<dbReference type="CDD" id="cd01317">
    <property type="entry name" value="DHOase_IIa"/>
    <property type="match status" value="1"/>
</dbReference>
<dbReference type="GO" id="GO:0004038">
    <property type="term" value="F:allantoinase activity"/>
    <property type="evidence" value="ECO:0007669"/>
    <property type="project" value="TreeGrafter"/>
</dbReference>
<dbReference type="InterPro" id="IPR050138">
    <property type="entry name" value="DHOase/Allantoinase_Hydrolase"/>
</dbReference>
<keyword evidence="2" id="KW-0665">Pyrimidine biosynthesis</keyword>
<reference evidence="6" key="1">
    <citation type="submission" date="2017-03" db="EMBL/GenBank/DDBJ databases">
        <authorList>
            <person name="Rodrigo-Torres L."/>
            <person name="Arahal R.D."/>
            <person name="Lucena T."/>
        </authorList>
    </citation>
    <scope>NUCLEOTIDE SEQUENCE [LARGE SCALE GENOMIC DNA]</scope>
    <source>
        <strain evidence="6">CECT 8411</strain>
    </source>
</reference>
<dbReference type="PANTHER" id="PTHR43668">
    <property type="entry name" value="ALLANTOINASE"/>
    <property type="match status" value="1"/>
</dbReference>
<evidence type="ECO:0000259" key="4">
    <source>
        <dbReference type="Pfam" id="PF12890"/>
    </source>
</evidence>
<organism evidence="5 6">
    <name type="scientific">Ruegeria meonggei</name>
    <dbReference type="NCBI Taxonomy" id="1446476"/>
    <lineage>
        <taxon>Bacteria</taxon>
        <taxon>Pseudomonadati</taxon>
        <taxon>Pseudomonadota</taxon>
        <taxon>Alphaproteobacteria</taxon>
        <taxon>Rhodobacterales</taxon>
        <taxon>Roseobacteraceae</taxon>
        <taxon>Ruegeria</taxon>
    </lineage>
</organism>
<dbReference type="Pfam" id="PF12890">
    <property type="entry name" value="DHOase"/>
    <property type="match status" value="1"/>
</dbReference>
<dbReference type="EC" id="3.5.2.3" evidence="5"/>
<evidence type="ECO:0000313" key="6">
    <source>
        <dbReference type="Proteomes" id="UP000193778"/>
    </source>
</evidence>
<dbReference type="Gene3D" id="2.30.40.10">
    <property type="entry name" value="Urease, subunit C, domain 1"/>
    <property type="match status" value="1"/>
</dbReference>
<dbReference type="SUPFAM" id="SSF51556">
    <property type="entry name" value="Metallo-dependent hydrolases"/>
    <property type="match status" value="1"/>
</dbReference>
<dbReference type="RefSeq" id="WP_085822978.1">
    <property type="nucleotide sequence ID" value="NZ_FWFP01000006.1"/>
</dbReference>
<dbReference type="GO" id="GO:0004151">
    <property type="term" value="F:dihydroorotase activity"/>
    <property type="evidence" value="ECO:0007669"/>
    <property type="project" value="UniProtKB-EC"/>
</dbReference>
<dbReference type="OrthoDB" id="9803027at2"/>
<dbReference type="GO" id="GO:0006145">
    <property type="term" value="P:purine nucleobase catabolic process"/>
    <property type="evidence" value="ECO:0007669"/>
    <property type="project" value="TreeGrafter"/>
</dbReference>
<dbReference type="SUPFAM" id="SSF51338">
    <property type="entry name" value="Composite domain of metallo-dependent hydrolases"/>
    <property type="match status" value="1"/>
</dbReference>
<gene>
    <name evidence="5" type="primary">pyrC_1</name>
    <name evidence="5" type="ORF">RUM8411_02463</name>
</gene>
<name>A0A1X6ZHR0_9RHOB</name>
<evidence type="ECO:0000259" key="3">
    <source>
        <dbReference type="Pfam" id="PF07969"/>
    </source>
</evidence>
<evidence type="ECO:0000256" key="2">
    <source>
        <dbReference type="ARBA" id="ARBA00022975"/>
    </source>
</evidence>
<accession>A0A1X6ZHR0</accession>
<evidence type="ECO:0000313" key="5">
    <source>
        <dbReference type="EMBL" id="SLN51441.1"/>
    </source>
</evidence>
<dbReference type="InterPro" id="IPR004722">
    <property type="entry name" value="DHOase"/>
</dbReference>
<dbReference type="AlphaFoldDB" id="A0A1X6ZHR0"/>